<sequence>MLIYRFHGTTVLIFQAFDSSGFVLQQFCF</sequence>
<organism evidence="1">
    <name type="scientific">Anguilla anguilla</name>
    <name type="common">European freshwater eel</name>
    <name type="synonym">Muraena anguilla</name>
    <dbReference type="NCBI Taxonomy" id="7936"/>
    <lineage>
        <taxon>Eukaryota</taxon>
        <taxon>Metazoa</taxon>
        <taxon>Chordata</taxon>
        <taxon>Craniata</taxon>
        <taxon>Vertebrata</taxon>
        <taxon>Euteleostomi</taxon>
        <taxon>Actinopterygii</taxon>
        <taxon>Neopterygii</taxon>
        <taxon>Teleostei</taxon>
        <taxon>Anguilliformes</taxon>
        <taxon>Anguillidae</taxon>
        <taxon>Anguilla</taxon>
    </lineage>
</organism>
<dbReference type="AlphaFoldDB" id="A0A0E9SK86"/>
<protein>
    <submittedName>
        <fullName evidence="1">Uncharacterized protein</fullName>
    </submittedName>
</protein>
<name>A0A0E9SK86_ANGAN</name>
<proteinExistence type="predicted"/>
<reference evidence="1" key="2">
    <citation type="journal article" date="2015" name="Fish Shellfish Immunol.">
        <title>Early steps in the European eel (Anguilla anguilla)-Vibrio vulnificus interaction in the gills: Role of the RtxA13 toxin.</title>
        <authorList>
            <person name="Callol A."/>
            <person name="Pajuelo D."/>
            <person name="Ebbesson L."/>
            <person name="Teles M."/>
            <person name="MacKenzie S."/>
            <person name="Amaro C."/>
        </authorList>
    </citation>
    <scope>NUCLEOTIDE SEQUENCE</scope>
</reference>
<evidence type="ECO:0000313" key="1">
    <source>
        <dbReference type="EMBL" id="JAH41774.1"/>
    </source>
</evidence>
<dbReference type="EMBL" id="GBXM01066803">
    <property type="protein sequence ID" value="JAH41774.1"/>
    <property type="molecule type" value="Transcribed_RNA"/>
</dbReference>
<accession>A0A0E9SK86</accession>
<reference evidence="1" key="1">
    <citation type="submission" date="2014-11" db="EMBL/GenBank/DDBJ databases">
        <authorList>
            <person name="Amaro Gonzalez C."/>
        </authorList>
    </citation>
    <scope>NUCLEOTIDE SEQUENCE</scope>
</reference>